<keyword evidence="7" id="KW-0472">Membrane</keyword>
<keyword evidence="5 12" id="KW-0067">ATP-binding</keyword>
<dbReference type="GO" id="GO:0005886">
    <property type="term" value="C:plasma membrane"/>
    <property type="evidence" value="ECO:0007669"/>
    <property type="project" value="UniProtKB-SubCell"/>
</dbReference>
<dbReference type="InterPro" id="IPR003439">
    <property type="entry name" value="ABC_transporter-like_ATP-bd"/>
</dbReference>
<dbReference type="NCBIfam" id="TIGR01188">
    <property type="entry name" value="drrA"/>
    <property type="match status" value="1"/>
</dbReference>
<comment type="subcellular location">
    <subcellularLocation>
        <location evidence="1">Cell membrane</location>
        <topology evidence="1">Peripheral membrane protein</topology>
        <orientation evidence="1">Cytoplasmic side</orientation>
    </subcellularLocation>
</comment>
<comment type="similarity">
    <text evidence="9">Belongs to the ABC transporter superfamily. Drug exporter-1 (DrugE1) (TC 3.A.1.105) family.</text>
</comment>
<evidence type="ECO:0000256" key="9">
    <source>
        <dbReference type="ARBA" id="ARBA00049985"/>
    </source>
</evidence>
<evidence type="ECO:0000256" key="3">
    <source>
        <dbReference type="ARBA" id="ARBA00022475"/>
    </source>
</evidence>
<dbReference type="PANTHER" id="PTHR42711">
    <property type="entry name" value="ABC TRANSPORTER ATP-BINDING PROTEIN"/>
    <property type="match status" value="1"/>
</dbReference>
<comment type="caution">
    <text evidence="12">The sequence shown here is derived from an EMBL/GenBank/DDBJ whole genome shotgun (WGS) entry which is preliminary data.</text>
</comment>
<dbReference type="InterPro" id="IPR027417">
    <property type="entry name" value="P-loop_NTPase"/>
</dbReference>
<dbReference type="SUPFAM" id="SSF52540">
    <property type="entry name" value="P-loop containing nucleoside triphosphate hydrolases"/>
    <property type="match status" value="1"/>
</dbReference>
<dbReference type="Gene3D" id="3.40.50.300">
    <property type="entry name" value="P-loop containing nucleotide triphosphate hydrolases"/>
    <property type="match status" value="1"/>
</dbReference>
<dbReference type="Proteomes" id="UP000215506">
    <property type="component" value="Unassembled WGS sequence"/>
</dbReference>
<evidence type="ECO:0000256" key="6">
    <source>
        <dbReference type="ARBA" id="ARBA00022967"/>
    </source>
</evidence>
<dbReference type="PROSITE" id="PS50893">
    <property type="entry name" value="ABC_TRANSPORTER_2"/>
    <property type="match status" value="1"/>
</dbReference>
<dbReference type="InterPro" id="IPR003593">
    <property type="entry name" value="AAA+_ATPase"/>
</dbReference>
<dbReference type="Pfam" id="PF00005">
    <property type="entry name" value="ABC_tran"/>
    <property type="match status" value="1"/>
</dbReference>
<sequence length="394" mass="40878">MPSLDNAESHTPREDSGATDAAASRAGTDAAASRAGTDAAASRAGTDAAASRAGTDAAVSRAGTDAAVSRADTAVTASGTDPAVVVDDVRKSFGEVQALQGISFTAARASVLGILGPNGAGKTTTVKILSTLLRPDSGSASVAGHDVVADAAGVRRSIMMTGQYAALDENLSGRENLELFGRLMGLPKKDARRRADTLLEEFDLVGAGKRAVRHYSGGMRRRVDIACGLVVRPEVVFLDEPTTGLDPRSRQGVWDLVNALKEQGITVLLTTQYLEEADVLSDNIIVIDKGTVIAEGTADELKEKTGGSYCEVVPLDPTQLRKAVTALGELVPEALRHEFAGDRISIPAPDGASTLAEAVRRLDAAGLELADIALRRPSLDDVFLSITGHSGGVQ</sequence>
<accession>A0A231H9D6</accession>
<dbReference type="GO" id="GO:0055085">
    <property type="term" value="P:transmembrane transport"/>
    <property type="evidence" value="ECO:0007669"/>
    <property type="project" value="UniProtKB-ARBA"/>
</dbReference>
<evidence type="ECO:0000256" key="1">
    <source>
        <dbReference type="ARBA" id="ARBA00004413"/>
    </source>
</evidence>
<dbReference type="FunFam" id="3.40.50.300:FF:000589">
    <property type="entry name" value="ABC transporter, ATP-binding subunit"/>
    <property type="match status" value="1"/>
</dbReference>
<keyword evidence="8" id="KW-0046">Antibiotic resistance</keyword>
<feature type="domain" description="ABC transporter" evidence="11">
    <location>
        <begin position="84"/>
        <end position="314"/>
    </location>
</feature>
<organism evidence="12 13">
    <name type="scientific">Nocardia cerradoensis</name>
    <dbReference type="NCBI Taxonomy" id="85688"/>
    <lineage>
        <taxon>Bacteria</taxon>
        <taxon>Bacillati</taxon>
        <taxon>Actinomycetota</taxon>
        <taxon>Actinomycetes</taxon>
        <taxon>Mycobacteriales</taxon>
        <taxon>Nocardiaceae</taxon>
        <taxon>Nocardia</taxon>
    </lineage>
</organism>
<evidence type="ECO:0000256" key="7">
    <source>
        <dbReference type="ARBA" id="ARBA00023136"/>
    </source>
</evidence>
<evidence type="ECO:0000256" key="2">
    <source>
        <dbReference type="ARBA" id="ARBA00022448"/>
    </source>
</evidence>
<evidence type="ECO:0000313" key="13">
    <source>
        <dbReference type="Proteomes" id="UP000215506"/>
    </source>
</evidence>
<evidence type="ECO:0000256" key="4">
    <source>
        <dbReference type="ARBA" id="ARBA00022741"/>
    </source>
</evidence>
<dbReference type="GO" id="GO:1900753">
    <property type="term" value="P:doxorubicin transport"/>
    <property type="evidence" value="ECO:0007669"/>
    <property type="project" value="InterPro"/>
</dbReference>
<feature type="region of interest" description="Disordered" evidence="10">
    <location>
        <begin position="1"/>
        <end position="74"/>
    </location>
</feature>
<keyword evidence="12" id="KW-0378">Hydrolase</keyword>
<feature type="compositionally biased region" description="Basic and acidic residues" evidence="10">
    <location>
        <begin position="7"/>
        <end position="16"/>
    </location>
</feature>
<dbReference type="GO" id="GO:0046677">
    <property type="term" value="P:response to antibiotic"/>
    <property type="evidence" value="ECO:0007669"/>
    <property type="project" value="UniProtKB-KW"/>
</dbReference>
<keyword evidence="4" id="KW-0547">Nucleotide-binding</keyword>
<keyword evidence="2" id="KW-0813">Transport</keyword>
<dbReference type="GO" id="GO:0016887">
    <property type="term" value="F:ATP hydrolysis activity"/>
    <property type="evidence" value="ECO:0007669"/>
    <property type="project" value="InterPro"/>
</dbReference>
<keyword evidence="13" id="KW-1185">Reference proteome</keyword>
<dbReference type="InterPro" id="IPR017871">
    <property type="entry name" value="ABC_transporter-like_CS"/>
</dbReference>
<evidence type="ECO:0000256" key="5">
    <source>
        <dbReference type="ARBA" id="ARBA00022840"/>
    </source>
</evidence>
<dbReference type="GO" id="GO:0005524">
    <property type="term" value="F:ATP binding"/>
    <property type="evidence" value="ECO:0007669"/>
    <property type="project" value="UniProtKB-KW"/>
</dbReference>
<dbReference type="EMBL" id="NGAF01000004">
    <property type="protein sequence ID" value="OXR45564.1"/>
    <property type="molecule type" value="Genomic_DNA"/>
</dbReference>
<gene>
    <name evidence="12" type="primary">drrA_5</name>
    <name evidence="12" type="ORF">B7C42_02689</name>
</gene>
<reference evidence="12 13" key="1">
    <citation type="submission" date="2017-07" db="EMBL/GenBank/DDBJ databases">
        <title>First draft Genome Sequence of Nocardia cerradoensis isolated from human infection.</title>
        <authorList>
            <person name="Carrasco G."/>
        </authorList>
    </citation>
    <scope>NUCLEOTIDE SEQUENCE [LARGE SCALE GENOMIC DNA]</scope>
    <source>
        <strain evidence="12 13">CNM20130759</strain>
    </source>
</reference>
<feature type="compositionally biased region" description="Low complexity" evidence="10">
    <location>
        <begin position="18"/>
        <end position="58"/>
    </location>
</feature>
<dbReference type="SMART" id="SM00382">
    <property type="entry name" value="AAA"/>
    <property type="match status" value="1"/>
</dbReference>
<keyword evidence="6" id="KW-1278">Translocase</keyword>
<dbReference type="InterPro" id="IPR005894">
    <property type="entry name" value="DrrA"/>
</dbReference>
<dbReference type="PROSITE" id="PS00211">
    <property type="entry name" value="ABC_TRANSPORTER_1"/>
    <property type="match status" value="1"/>
</dbReference>
<dbReference type="InterPro" id="IPR050763">
    <property type="entry name" value="ABC_transporter_ATP-binding"/>
</dbReference>
<protein>
    <submittedName>
        <fullName evidence="12">Doxorubicin resistance ATP-binding protein DrrA</fullName>
        <ecNumber evidence="12">3.6.3.-</ecNumber>
    </submittedName>
</protein>
<dbReference type="EC" id="3.6.3.-" evidence="12"/>
<keyword evidence="3" id="KW-1003">Cell membrane</keyword>
<dbReference type="AlphaFoldDB" id="A0A231H9D6"/>
<name>A0A231H9D6_9NOCA</name>
<evidence type="ECO:0000256" key="10">
    <source>
        <dbReference type="SAM" id="MobiDB-lite"/>
    </source>
</evidence>
<evidence type="ECO:0000313" key="12">
    <source>
        <dbReference type="EMBL" id="OXR45564.1"/>
    </source>
</evidence>
<evidence type="ECO:0000256" key="8">
    <source>
        <dbReference type="ARBA" id="ARBA00023251"/>
    </source>
</evidence>
<evidence type="ECO:0000259" key="11">
    <source>
        <dbReference type="PROSITE" id="PS50893"/>
    </source>
</evidence>
<proteinExistence type="inferred from homology"/>
<dbReference type="GO" id="GO:0043215">
    <property type="term" value="P:daunorubicin transport"/>
    <property type="evidence" value="ECO:0007669"/>
    <property type="project" value="InterPro"/>
</dbReference>
<dbReference type="PANTHER" id="PTHR42711:SF19">
    <property type="entry name" value="DOXORUBICIN RESISTANCE ATP-BINDING PROTEIN DRRA"/>
    <property type="match status" value="1"/>
</dbReference>